<organism evidence="1 2">
    <name type="scientific">Tulasnella calospora MUT 4182</name>
    <dbReference type="NCBI Taxonomy" id="1051891"/>
    <lineage>
        <taxon>Eukaryota</taxon>
        <taxon>Fungi</taxon>
        <taxon>Dikarya</taxon>
        <taxon>Basidiomycota</taxon>
        <taxon>Agaricomycotina</taxon>
        <taxon>Agaricomycetes</taxon>
        <taxon>Cantharellales</taxon>
        <taxon>Tulasnellaceae</taxon>
        <taxon>Tulasnella</taxon>
    </lineage>
</organism>
<dbReference type="Proteomes" id="UP000054248">
    <property type="component" value="Unassembled WGS sequence"/>
</dbReference>
<reference evidence="1 2" key="1">
    <citation type="submission" date="2014-04" db="EMBL/GenBank/DDBJ databases">
        <authorList>
            <consortium name="DOE Joint Genome Institute"/>
            <person name="Kuo A."/>
            <person name="Girlanda M."/>
            <person name="Perotto S."/>
            <person name="Kohler A."/>
            <person name="Nagy L.G."/>
            <person name="Floudas D."/>
            <person name="Copeland A."/>
            <person name="Barry K.W."/>
            <person name="Cichocki N."/>
            <person name="Veneault-Fourrey C."/>
            <person name="LaButti K."/>
            <person name="Lindquist E.A."/>
            <person name="Lipzen A."/>
            <person name="Lundell T."/>
            <person name="Morin E."/>
            <person name="Murat C."/>
            <person name="Sun H."/>
            <person name="Tunlid A."/>
            <person name="Henrissat B."/>
            <person name="Grigoriev I.V."/>
            <person name="Hibbett D.S."/>
            <person name="Martin F."/>
            <person name="Nordberg H.P."/>
            <person name="Cantor M.N."/>
            <person name="Hua S.X."/>
        </authorList>
    </citation>
    <scope>NUCLEOTIDE SEQUENCE [LARGE SCALE GENOMIC DNA]</scope>
    <source>
        <strain evidence="1 2">MUT 4182</strain>
    </source>
</reference>
<dbReference type="AlphaFoldDB" id="A0A0C3QMQ8"/>
<evidence type="ECO:0000313" key="2">
    <source>
        <dbReference type="Proteomes" id="UP000054248"/>
    </source>
</evidence>
<keyword evidence="2" id="KW-1185">Reference proteome</keyword>
<accession>A0A0C3QMQ8</accession>
<protein>
    <submittedName>
        <fullName evidence="1">Uncharacterized protein</fullName>
    </submittedName>
</protein>
<evidence type="ECO:0000313" key="1">
    <source>
        <dbReference type="EMBL" id="KIO29201.1"/>
    </source>
</evidence>
<dbReference type="EMBL" id="KN822985">
    <property type="protein sequence ID" value="KIO29201.1"/>
    <property type="molecule type" value="Genomic_DNA"/>
</dbReference>
<proteinExistence type="predicted"/>
<dbReference type="HOGENOM" id="CLU_123494_0_0_1"/>
<reference evidence="2" key="2">
    <citation type="submission" date="2015-01" db="EMBL/GenBank/DDBJ databases">
        <title>Evolutionary Origins and Diversification of the Mycorrhizal Mutualists.</title>
        <authorList>
            <consortium name="DOE Joint Genome Institute"/>
            <consortium name="Mycorrhizal Genomics Consortium"/>
            <person name="Kohler A."/>
            <person name="Kuo A."/>
            <person name="Nagy L.G."/>
            <person name="Floudas D."/>
            <person name="Copeland A."/>
            <person name="Barry K.W."/>
            <person name="Cichocki N."/>
            <person name="Veneault-Fourrey C."/>
            <person name="LaButti K."/>
            <person name="Lindquist E.A."/>
            <person name="Lipzen A."/>
            <person name="Lundell T."/>
            <person name="Morin E."/>
            <person name="Murat C."/>
            <person name="Riley R."/>
            <person name="Ohm R."/>
            <person name="Sun H."/>
            <person name="Tunlid A."/>
            <person name="Henrissat B."/>
            <person name="Grigoriev I.V."/>
            <person name="Hibbett D.S."/>
            <person name="Martin F."/>
        </authorList>
    </citation>
    <scope>NUCLEOTIDE SEQUENCE [LARGE SCALE GENOMIC DNA]</scope>
    <source>
        <strain evidence="2">MUT 4182</strain>
    </source>
</reference>
<name>A0A0C3QMQ8_9AGAM</name>
<sequence>MSKLTIVWPDAFRWFTKGSKDWRALLPDSPTSRPNEHLESLVTRMVRFEVNWNKGQPREIRYFTQPPGFASRLIPGVDIFVLYWSQGSDDFDSNSTDDITRRVLINYHRKGQEIWAMDVAVDPLAASLEFDLALELASQGKSIC</sequence>
<gene>
    <name evidence="1" type="ORF">M407DRAFT_228191</name>
</gene>